<dbReference type="EnsemblPlants" id="QL01p043811:mrna">
    <property type="protein sequence ID" value="QL01p043811:mrna"/>
    <property type="gene ID" value="QL01p043811"/>
</dbReference>
<dbReference type="EMBL" id="LRBV02000001">
    <property type="status" value="NOT_ANNOTATED_CDS"/>
    <property type="molecule type" value="Genomic_DNA"/>
</dbReference>
<dbReference type="InParanoid" id="A0A7N2KQI5"/>
<keyword evidence="3" id="KW-1185">Reference proteome</keyword>
<feature type="transmembrane region" description="Helical" evidence="1">
    <location>
        <begin position="24"/>
        <end position="45"/>
    </location>
</feature>
<evidence type="ECO:0000313" key="3">
    <source>
        <dbReference type="Proteomes" id="UP000594261"/>
    </source>
</evidence>
<dbReference type="Proteomes" id="UP000594261">
    <property type="component" value="Chromosome 1"/>
</dbReference>
<evidence type="ECO:0000313" key="2">
    <source>
        <dbReference type="EnsemblPlants" id="QL01p043811:mrna"/>
    </source>
</evidence>
<organism evidence="2 3">
    <name type="scientific">Quercus lobata</name>
    <name type="common">Valley oak</name>
    <dbReference type="NCBI Taxonomy" id="97700"/>
    <lineage>
        <taxon>Eukaryota</taxon>
        <taxon>Viridiplantae</taxon>
        <taxon>Streptophyta</taxon>
        <taxon>Embryophyta</taxon>
        <taxon>Tracheophyta</taxon>
        <taxon>Spermatophyta</taxon>
        <taxon>Magnoliopsida</taxon>
        <taxon>eudicotyledons</taxon>
        <taxon>Gunneridae</taxon>
        <taxon>Pentapetalae</taxon>
        <taxon>rosids</taxon>
        <taxon>fabids</taxon>
        <taxon>Fagales</taxon>
        <taxon>Fagaceae</taxon>
        <taxon>Quercus</taxon>
    </lineage>
</organism>
<reference evidence="2 3" key="1">
    <citation type="journal article" date="2016" name="G3 (Bethesda)">
        <title>First Draft Assembly and Annotation of the Genome of a California Endemic Oak Quercus lobata Nee (Fagaceae).</title>
        <authorList>
            <person name="Sork V.L."/>
            <person name="Fitz-Gibbon S.T."/>
            <person name="Puiu D."/>
            <person name="Crepeau M."/>
            <person name="Gugger P.F."/>
            <person name="Sherman R."/>
            <person name="Stevens K."/>
            <person name="Langley C.H."/>
            <person name="Pellegrini M."/>
            <person name="Salzberg S.L."/>
        </authorList>
    </citation>
    <scope>NUCLEOTIDE SEQUENCE [LARGE SCALE GENOMIC DNA]</scope>
    <source>
        <strain evidence="2 3">cv. SW786</strain>
    </source>
</reference>
<keyword evidence="1" id="KW-0812">Transmembrane</keyword>
<name>A0A7N2KQI5_QUELO</name>
<evidence type="ECO:0000256" key="1">
    <source>
        <dbReference type="SAM" id="Phobius"/>
    </source>
</evidence>
<accession>A0A7N2KQI5</accession>
<dbReference type="Gramene" id="QL01p043811:mrna">
    <property type="protein sequence ID" value="QL01p043811:mrna"/>
    <property type="gene ID" value="QL01p043811"/>
</dbReference>
<sequence>MLAVKLGSLPLAMGLTQTKKCRSFRVLTGTVKLVPGLVVGFYPFFTRRLRKIKYPFARTLAWRMERLPVQTVVVDLQEKVQKDCTFGMKHNFFSPYEDFPIPKLDCLLTLLENESG</sequence>
<proteinExistence type="predicted"/>
<dbReference type="AlphaFoldDB" id="A0A7N2KQI5"/>
<keyword evidence="1" id="KW-1133">Transmembrane helix</keyword>
<keyword evidence="1" id="KW-0472">Membrane</keyword>
<reference evidence="2" key="2">
    <citation type="submission" date="2021-01" db="UniProtKB">
        <authorList>
            <consortium name="EnsemblPlants"/>
        </authorList>
    </citation>
    <scope>IDENTIFICATION</scope>
</reference>
<protein>
    <submittedName>
        <fullName evidence="2">Uncharacterized protein</fullName>
    </submittedName>
</protein>